<dbReference type="GO" id="GO:0008270">
    <property type="term" value="F:zinc ion binding"/>
    <property type="evidence" value="ECO:0007669"/>
    <property type="project" value="UniProtKB-UniRule"/>
</dbReference>
<evidence type="ECO:0000256" key="6">
    <source>
        <dbReference type="ARBA" id="ARBA00022833"/>
    </source>
</evidence>
<dbReference type="PROSITE" id="PS00903">
    <property type="entry name" value="CYT_DCMP_DEAMINASES_1"/>
    <property type="match status" value="1"/>
</dbReference>
<keyword evidence="4 8" id="KW-0479">Metal-binding</keyword>
<dbReference type="PROSITE" id="PS51747">
    <property type="entry name" value="CYT_DCMP_DEAMINASES_2"/>
    <property type="match status" value="1"/>
</dbReference>
<dbReference type="GO" id="GO:0052717">
    <property type="term" value="F:tRNA-specific adenosine-34 deaminase activity"/>
    <property type="evidence" value="ECO:0007669"/>
    <property type="project" value="UniProtKB-UniRule"/>
</dbReference>
<organism evidence="10 11">
    <name type="scientific">Corynebacterium choanae</name>
    <dbReference type="NCBI Taxonomy" id="1862358"/>
    <lineage>
        <taxon>Bacteria</taxon>
        <taxon>Bacillati</taxon>
        <taxon>Actinomycetota</taxon>
        <taxon>Actinomycetes</taxon>
        <taxon>Mycobacteriales</taxon>
        <taxon>Corynebacteriaceae</taxon>
        <taxon>Corynebacterium</taxon>
    </lineage>
</organism>
<dbReference type="Proteomes" id="UP000269019">
    <property type="component" value="Chromosome"/>
</dbReference>
<dbReference type="Pfam" id="PF00383">
    <property type="entry name" value="dCMP_cyt_deam_1"/>
    <property type="match status" value="1"/>
</dbReference>
<dbReference type="CDD" id="cd01285">
    <property type="entry name" value="nucleoside_deaminase"/>
    <property type="match status" value="1"/>
</dbReference>
<dbReference type="RefSeq" id="WP_377739522.1">
    <property type="nucleotide sequence ID" value="NZ_CP033896.1"/>
</dbReference>
<evidence type="ECO:0000256" key="2">
    <source>
        <dbReference type="ARBA" id="ARBA00011738"/>
    </source>
</evidence>
<evidence type="ECO:0000313" key="11">
    <source>
        <dbReference type="Proteomes" id="UP000269019"/>
    </source>
</evidence>
<dbReference type="InterPro" id="IPR002125">
    <property type="entry name" value="CMP_dCMP_dom"/>
</dbReference>
<dbReference type="InterPro" id="IPR028883">
    <property type="entry name" value="tRNA_aden_deaminase"/>
</dbReference>
<evidence type="ECO:0000256" key="5">
    <source>
        <dbReference type="ARBA" id="ARBA00022801"/>
    </source>
</evidence>
<evidence type="ECO:0000256" key="1">
    <source>
        <dbReference type="ARBA" id="ARBA00010669"/>
    </source>
</evidence>
<dbReference type="PANTHER" id="PTHR11079:SF202">
    <property type="entry name" value="TRNA-SPECIFIC ADENOSINE DEAMINASE"/>
    <property type="match status" value="1"/>
</dbReference>
<keyword evidence="11" id="KW-1185">Reference proteome</keyword>
<feature type="binding site" evidence="8">
    <location>
        <position position="79"/>
    </location>
    <ligand>
        <name>Zn(2+)</name>
        <dbReference type="ChEBI" id="CHEBI:29105"/>
        <note>catalytic</note>
    </ligand>
</feature>
<keyword evidence="5 8" id="KW-0378">Hydrolase</keyword>
<dbReference type="AlphaFoldDB" id="A0A3G6J9Z9"/>
<evidence type="ECO:0000313" key="10">
    <source>
        <dbReference type="EMBL" id="AZA14622.1"/>
    </source>
</evidence>
<feature type="binding site" evidence="8">
    <location>
        <position position="110"/>
    </location>
    <ligand>
        <name>Zn(2+)</name>
        <dbReference type="ChEBI" id="CHEBI:29105"/>
        <note>catalytic</note>
    </ligand>
</feature>
<accession>A0A3G6J9Z9</accession>
<dbReference type="EC" id="3.5.4.33" evidence="8"/>
<proteinExistence type="inferred from homology"/>
<comment type="cofactor">
    <cofactor evidence="8">
        <name>Zn(2+)</name>
        <dbReference type="ChEBI" id="CHEBI:29105"/>
    </cofactor>
    <text evidence="8">Binds 1 zinc ion per subunit.</text>
</comment>
<dbReference type="GO" id="GO:0002100">
    <property type="term" value="P:tRNA wobble adenosine to inosine editing"/>
    <property type="evidence" value="ECO:0007669"/>
    <property type="project" value="UniProtKB-UniRule"/>
</dbReference>
<feature type="active site" description="Proton donor" evidence="8">
    <location>
        <position position="81"/>
    </location>
</feature>
<dbReference type="Gene3D" id="3.40.140.10">
    <property type="entry name" value="Cytidine Deaminase, domain 2"/>
    <property type="match status" value="1"/>
</dbReference>
<evidence type="ECO:0000256" key="8">
    <source>
        <dbReference type="HAMAP-Rule" id="MF_00972"/>
    </source>
</evidence>
<evidence type="ECO:0000256" key="4">
    <source>
        <dbReference type="ARBA" id="ARBA00022723"/>
    </source>
</evidence>
<dbReference type="InterPro" id="IPR016193">
    <property type="entry name" value="Cytidine_deaminase-like"/>
</dbReference>
<comment type="function">
    <text evidence="8">Catalyzes the deamination of adenosine to inosine at the wobble position 34 of tRNA(Arg2).</text>
</comment>
<dbReference type="KEGG" id="ccho:CCHOA_11235"/>
<keyword evidence="3 8" id="KW-0819">tRNA processing</keyword>
<reference evidence="10 11" key="1">
    <citation type="submission" date="2018-11" db="EMBL/GenBank/DDBJ databases">
        <authorList>
            <person name="Kleinhagauer T."/>
            <person name="Glaeser S.P."/>
            <person name="Spergser J."/>
            <person name="Ruckert C."/>
            <person name="Kaempfer P."/>
            <person name="Busse H.-J."/>
        </authorList>
    </citation>
    <scope>NUCLEOTIDE SEQUENCE [LARGE SCALE GENOMIC DNA]</scope>
    <source>
        <strain evidence="10 11">200CH</strain>
    </source>
</reference>
<comment type="similarity">
    <text evidence="1">Belongs to the cytidine and deoxycytidylate deaminase family. ADAT2 subfamily.</text>
</comment>
<protein>
    <recommendedName>
        <fullName evidence="8">tRNA-specific adenosine deaminase</fullName>
        <ecNumber evidence="8">3.5.4.33</ecNumber>
    </recommendedName>
</protein>
<dbReference type="InterPro" id="IPR016192">
    <property type="entry name" value="APOBEC/CMP_deaminase_Zn-bd"/>
</dbReference>
<keyword evidence="6 8" id="KW-0862">Zinc</keyword>
<dbReference type="SUPFAM" id="SSF53927">
    <property type="entry name" value="Cytidine deaminase-like"/>
    <property type="match status" value="1"/>
</dbReference>
<comment type="subunit">
    <text evidence="2 8">Homodimer.</text>
</comment>
<comment type="catalytic activity">
    <reaction evidence="7 8">
        <text>adenosine(34) in tRNA + H2O + H(+) = inosine(34) in tRNA + NH4(+)</text>
        <dbReference type="Rhea" id="RHEA:43168"/>
        <dbReference type="Rhea" id="RHEA-COMP:10373"/>
        <dbReference type="Rhea" id="RHEA-COMP:10374"/>
        <dbReference type="ChEBI" id="CHEBI:15377"/>
        <dbReference type="ChEBI" id="CHEBI:15378"/>
        <dbReference type="ChEBI" id="CHEBI:28938"/>
        <dbReference type="ChEBI" id="CHEBI:74411"/>
        <dbReference type="ChEBI" id="CHEBI:82852"/>
        <dbReference type="EC" id="3.5.4.33"/>
    </reaction>
</comment>
<sequence length="183" mass="19343">MNCSRRTQSDRVTESVIGGFLPQPVWLHEAEALMQQAVEVAHQTPAGDIPVGCIIVDPSGNLVACGTNQREATGDPTAHAEIVAIRQAVQHLQDSWRLADCTLVVTLEPCAMCAGAIQASRIGTVYFGAYEPKTGACGSVVDLLRGRGRITDVAVRGGIAEAACAELLLAFFRALRDQEAGGE</sequence>
<dbReference type="PANTHER" id="PTHR11079">
    <property type="entry name" value="CYTOSINE DEAMINASE FAMILY MEMBER"/>
    <property type="match status" value="1"/>
</dbReference>
<feature type="domain" description="CMP/dCMP-type deaminase" evidence="9">
    <location>
        <begin position="28"/>
        <end position="151"/>
    </location>
</feature>
<evidence type="ECO:0000259" key="9">
    <source>
        <dbReference type="PROSITE" id="PS51747"/>
    </source>
</evidence>
<evidence type="ECO:0000256" key="3">
    <source>
        <dbReference type="ARBA" id="ARBA00022694"/>
    </source>
</evidence>
<name>A0A3G6J9Z9_9CORY</name>
<feature type="binding site" evidence="8">
    <location>
        <position position="113"/>
    </location>
    <ligand>
        <name>Zn(2+)</name>
        <dbReference type="ChEBI" id="CHEBI:29105"/>
        <note>catalytic</note>
    </ligand>
</feature>
<dbReference type="EMBL" id="CP033896">
    <property type="protein sequence ID" value="AZA14622.1"/>
    <property type="molecule type" value="Genomic_DNA"/>
</dbReference>
<evidence type="ECO:0000256" key="7">
    <source>
        <dbReference type="ARBA" id="ARBA00048045"/>
    </source>
</evidence>
<dbReference type="HAMAP" id="MF_00972">
    <property type="entry name" value="tRNA_aden_deaminase"/>
    <property type="match status" value="1"/>
</dbReference>
<gene>
    <name evidence="8 10" type="primary">tadA</name>
    <name evidence="10" type="ORF">CCHOA_11235</name>
</gene>